<dbReference type="Gene3D" id="3.40.50.1100">
    <property type="match status" value="2"/>
</dbReference>
<dbReference type="GO" id="GO:0003941">
    <property type="term" value="F:L-serine ammonia-lyase activity"/>
    <property type="evidence" value="ECO:0007669"/>
    <property type="project" value="TreeGrafter"/>
</dbReference>
<dbReference type="InterPro" id="IPR036052">
    <property type="entry name" value="TrpB-like_PALP_sf"/>
</dbReference>
<dbReference type="GO" id="GO:0006567">
    <property type="term" value="P:L-threonine catabolic process"/>
    <property type="evidence" value="ECO:0007669"/>
    <property type="project" value="TreeGrafter"/>
</dbReference>
<reference evidence="6" key="1">
    <citation type="journal article" date="2014" name="Int. J. Syst. Evol. Microbiol.">
        <title>Complete genome sequence of Corynebacterium casei LMG S-19264T (=DSM 44701T), isolated from a smear-ripened cheese.</title>
        <authorList>
            <consortium name="US DOE Joint Genome Institute (JGI-PGF)"/>
            <person name="Walter F."/>
            <person name="Albersmeier A."/>
            <person name="Kalinowski J."/>
            <person name="Ruckert C."/>
        </authorList>
    </citation>
    <scope>NUCLEOTIDE SEQUENCE</scope>
    <source>
        <strain evidence="6">CGMCC 1.10998</strain>
    </source>
</reference>
<dbReference type="GO" id="GO:0006565">
    <property type="term" value="P:L-serine catabolic process"/>
    <property type="evidence" value="ECO:0007669"/>
    <property type="project" value="TreeGrafter"/>
</dbReference>
<comment type="caution">
    <text evidence="6">The sequence shown here is derived from an EMBL/GenBank/DDBJ whole genome shotgun (WGS) entry which is preliminary data.</text>
</comment>
<evidence type="ECO:0000313" key="7">
    <source>
        <dbReference type="Proteomes" id="UP000637423"/>
    </source>
</evidence>
<comment type="cofactor">
    <cofactor evidence="1">
        <name>pyridoxal 5'-phosphate</name>
        <dbReference type="ChEBI" id="CHEBI:597326"/>
    </cofactor>
</comment>
<dbReference type="InterPro" id="IPR001926">
    <property type="entry name" value="TrpB-like_PALP"/>
</dbReference>
<dbReference type="Proteomes" id="UP000637423">
    <property type="component" value="Unassembled WGS sequence"/>
</dbReference>
<keyword evidence="3" id="KW-0663">Pyridoxal phosphate</keyword>
<organism evidence="6 7">
    <name type="scientific">Undibacterium terreum</name>
    <dbReference type="NCBI Taxonomy" id="1224302"/>
    <lineage>
        <taxon>Bacteria</taxon>
        <taxon>Pseudomonadati</taxon>
        <taxon>Pseudomonadota</taxon>
        <taxon>Betaproteobacteria</taxon>
        <taxon>Burkholderiales</taxon>
        <taxon>Oxalobacteraceae</taxon>
        <taxon>Undibacterium</taxon>
    </lineage>
</organism>
<dbReference type="GO" id="GO:0004794">
    <property type="term" value="F:threonine deaminase activity"/>
    <property type="evidence" value="ECO:0007669"/>
    <property type="project" value="TreeGrafter"/>
</dbReference>
<dbReference type="AlphaFoldDB" id="A0A916ULR2"/>
<evidence type="ECO:0000256" key="2">
    <source>
        <dbReference type="ARBA" id="ARBA00010869"/>
    </source>
</evidence>
<proteinExistence type="inferred from homology"/>
<dbReference type="PANTHER" id="PTHR48078">
    <property type="entry name" value="THREONINE DEHYDRATASE, MITOCHONDRIAL-RELATED"/>
    <property type="match status" value="1"/>
</dbReference>
<gene>
    <name evidence="6" type="ORF">GCM10011396_25400</name>
</gene>
<dbReference type="InterPro" id="IPR050147">
    <property type="entry name" value="Ser/Thr_Dehydratase"/>
</dbReference>
<evidence type="ECO:0000256" key="1">
    <source>
        <dbReference type="ARBA" id="ARBA00001933"/>
    </source>
</evidence>
<dbReference type="InterPro" id="IPR000634">
    <property type="entry name" value="Ser/Thr_deHydtase_PyrdxlP-BS"/>
</dbReference>
<sequence length="356" mass="38054">MFQLMDRASSHACAETLACTNTVTDRPASGYPTLEAIRQTSARLHGKALLTPVWQWQTGAVEEQLHPSTGVWLKLELFQKSGSFKFRAALNCLMAMDESARQRGVVAVSAGNHAVAVAYAARLMQVHAIVYMPRAASPARIAACREYGAEVRLATDVHEAFRLGNQLAQQEQRTLVHPFDGPLTAQGTATVGLELMQQVPGLDAVVVPIGGGGLCAGIAAAVKQINPGCKVFGVEPFGADIMYRSFLSGKPEKLDKVDTVADSLGAPYAMQYSMDVCRRFVDEVVRVNDDEICRAMHALFRDMKLAVEPAAAVATAGMFGPLRDRLDGKQVALIVCGSNMDAADYAGLLTRGSGAG</sequence>
<comment type="similarity">
    <text evidence="2">Belongs to the serine/threonine dehydratase family.</text>
</comment>
<dbReference type="GO" id="GO:0030170">
    <property type="term" value="F:pyridoxal phosphate binding"/>
    <property type="evidence" value="ECO:0007669"/>
    <property type="project" value="InterPro"/>
</dbReference>
<keyword evidence="4" id="KW-0456">Lyase</keyword>
<dbReference type="PANTHER" id="PTHR48078:SF6">
    <property type="entry name" value="L-THREONINE DEHYDRATASE CATABOLIC TDCB"/>
    <property type="match status" value="1"/>
</dbReference>
<dbReference type="Pfam" id="PF00291">
    <property type="entry name" value="PALP"/>
    <property type="match status" value="1"/>
</dbReference>
<evidence type="ECO:0000256" key="4">
    <source>
        <dbReference type="ARBA" id="ARBA00023239"/>
    </source>
</evidence>
<dbReference type="FunFam" id="3.40.50.1100:FF:000005">
    <property type="entry name" value="Threonine dehydratase catabolic"/>
    <property type="match status" value="1"/>
</dbReference>
<protein>
    <submittedName>
        <fullName evidence="6">Serine/threonine dehydratase</fullName>
    </submittedName>
</protein>
<keyword evidence="7" id="KW-1185">Reference proteome</keyword>
<dbReference type="SUPFAM" id="SSF53686">
    <property type="entry name" value="Tryptophan synthase beta subunit-like PLP-dependent enzymes"/>
    <property type="match status" value="1"/>
</dbReference>
<feature type="domain" description="Tryptophan synthase beta chain-like PALP" evidence="5">
    <location>
        <begin position="63"/>
        <end position="337"/>
    </location>
</feature>
<dbReference type="RefSeq" id="WP_229751078.1">
    <property type="nucleotide sequence ID" value="NZ_BMED01000002.1"/>
</dbReference>
<evidence type="ECO:0000259" key="5">
    <source>
        <dbReference type="Pfam" id="PF00291"/>
    </source>
</evidence>
<name>A0A916ULR2_9BURK</name>
<evidence type="ECO:0000313" key="6">
    <source>
        <dbReference type="EMBL" id="GGC77157.1"/>
    </source>
</evidence>
<dbReference type="CDD" id="cd01562">
    <property type="entry name" value="Thr-dehyd"/>
    <property type="match status" value="1"/>
</dbReference>
<dbReference type="GO" id="GO:0009097">
    <property type="term" value="P:isoleucine biosynthetic process"/>
    <property type="evidence" value="ECO:0007669"/>
    <property type="project" value="TreeGrafter"/>
</dbReference>
<dbReference type="PROSITE" id="PS00165">
    <property type="entry name" value="DEHYDRATASE_SER_THR"/>
    <property type="match status" value="1"/>
</dbReference>
<evidence type="ECO:0000256" key="3">
    <source>
        <dbReference type="ARBA" id="ARBA00022898"/>
    </source>
</evidence>
<accession>A0A916ULR2</accession>
<dbReference type="EMBL" id="BMED01000002">
    <property type="protein sequence ID" value="GGC77157.1"/>
    <property type="molecule type" value="Genomic_DNA"/>
</dbReference>
<reference evidence="6" key="2">
    <citation type="submission" date="2020-09" db="EMBL/GenBank/DDBJ databases">
        <authorList>
            <person name="Sun Q."/>
            <person name="Zhou Y."/>
        </authorList>
    </citation>
    <scope>NUCLEOTIDE SEQUENCE</scope>
    <source>
        <strain evidence="6">CGMCC 1.10998</strain>
    </source>
</reference>